<organism evidence="4 5">
    <name type="scientific">Mucilaginibacter defluvii</name>
    <dbReference type="NCBI Taxonomy" id="1196019"/>
    <lineage>
        <taxon>Bacteria</taxon>
        <taxon>Pseudomonadati</taxon>
        <taxon>Bacteroidota</taxon>
        <taxon>Sphingobacteriia</taxon>
        <taxon>Sphingobacteriales</taxon>
        <taxon>Sphingobacteriaceae</taxon>
        <taxon>Mucilaginibacter</taxon>
    </lineage>
</organism>
<dbReference type="SUPFAM" id="SSF50249">
    <property type="entry name" value="Nucleic acid-binding proteins"/>
    <property type="match status" value="1"/>
</dbReference>
<evidence type="ECO:0000313" key="5">
    <source>
        <dbReference type="Proteomes" id="UP001501436"/>
    </source>
</evidence>
<dbReference type="CDD" id="cd04496">
    <property type="entry name" value="SSB_OBF"/>
    <property type="match status" value="1"/>
</dbReference>
<evidence type="ECO:0000313" key="4">
    <source>
        <dbReference type="EMBL" id="GAA4906019.1"/>
    </source>
</evidence>
<dbReference type="Pfam" id="PF00436">
    <property type="entry name" value="SSB"/>
    <property type="match status" value="1"/>
</dbReference>
<dbReference type="NCBIfam" id="TIGR00621">
    <property type="entry name" value="ssb"/>
    <property type="match status" value="1"/>
</dbReference>
<dbReference type="PIRSF" id="PIRSF002070">
    <property type="entry name" value="SSB"/>
    <property type="match status" value="1"/>
</dbReference>
<comment type="caution">
    <text evidence="4">The sequence shown here is derived from an EMBL/GenBank/DDBJ whole genome shotgun (WGS) entry which is preliminary data.</text>
</comment>
<evidence type="ECO:0000256" key="2">
    <source>
        <dbReference type="PIRNR" id="PIRNR002070"/>
    </source>
</evidence>
<proteinExistence type="predicted"/>
<protein>
    <recommendedName>
        <fullName evidence="2 3">Single-stranded DNA-binding protein</fullName>
    </recommendedName>
</protein>
<name>A0ABP9FLG2_9SPHI</name>
<accession>A0ABP9FLG2</accession>
<dbReference type="PROSITE" id="PS50935">
    <property type="entry name" value="SSB"/>
    <property type="match status" value="1"/>
</dbReference>
<dbReference type="InterPro" id="IPR011344">
    <property type="entry name" value="ssDNA-bd"/>
</dbReference>
<dbReference type="InterPro" id="IPR000424">
    <property type="entry name" value="Primosome_PriB/ssb"/>
</dbReference>
<reference evidence="5" key="1">
    <citation type="journal article" date="2019" name="Int. J. Syst. Evol. Microbiol.">
        <title>The Global Catalogue of Microorganisms (GCM) 10K type strain sequencing project: providing services to taxonomists for standard genome sequencing and annotation.</title>
        <authorList>
            <consortium name="The Broad Institute Genomics Platform"/>
            <consortium name="The Broad Institute Genome Sequencing Center for Infectious Disease"/>
            <person name="Wu L."/>
            <person name="Ma J."/>
        </authorList>
    </citation>
    <scope>NUCLEOTIDE SEQUENCE [LARGE SCALE GENOMIC DNA]</scope>
    <source>
        <strain evidence="5">JCM 18283</strain>
    </source>
</reference>
<dbReference type="RefSeq" id="WP_345329408.1">
    <property type="nucleotide sequence ID" value="NZ_BAABJI010000001.1"/>
</dbReference>
<dbReference type="EMBL" id="BAABJI010000001">
    <property type="protein sequence ID" value="GAA4906019.1"/>
    <property type="molecule type" value="Genomic_DNA"/>
</dbReference>
<dbReference type="InterPro" id="IPR012340">
    <property type="entry name" value="NA-bd_OB-fold"/>
</dbReference>
<dbReference type="Gene3D" id="2.40.50.140">
    <property type="entry name" value="Nucleic acid-binding proteins"/>
    <property type="match status" value="1"/>
</dbReference>
<evidence type="ECO:0000256" key="3">
    <source>
        <dbReference type="RuleBase" id="RU000524"/>
    </source>
</evidence>
<dbReference type="Proteomes" id="UP001501436">
    <property type="component" value="Unassembled WGS sequence"/>
</dbReference>
<evidence type="ECO:0000256" key="1">
    <source>
        <dbReference type="ARBA" id="ARBA00023125"/>
    </source>
</evidence>
<keyword evidence="5" id="KW-1185">Reference proteome</keyword>
<keyword evidence="1 2" id="KW-0238">DNA-binding</keyword>
<gene>
    <name evidence="4" type="ORF">GCM10023313_05890</name>
</gene>
<sequence>MNITTTARVTANAVTRTTKTDKKVVNFNVAVNDPYKVKATGEVKQNTQFIRCAYWITDKVAPYLTKGTVVELTGAIGTEAYTNKQGDPQAALTLNVRNIKFHSAKPAIAAPAEGVDVPADDDLPF</sequence>